<dbReference type="Pfam" id="PF02934">
    <property type="entry name" value="GatB_N"/>
    <property type="match status" value="1"/>
</dbReference>
<name>A0A9E7I6L0_9LILI</name>
<comment type="catalytic activity">
    <reaction evidence="9">
        <text>L-aspartyl-tRNA(Asn) + L-glutamine + ATP + H2O = L-asparaginyl-tRNA(Asn) + L-glutamate + ADP + phosphate + 2 H(+)</text>
        <dbReference type="Rhea" id="RHEA:14513"/>
        <dbReference type="Rhea" id="RHEA-COMP:9674"/>
        <dbReference type="Rhea" id="RHEA-COMP:9677"/>
        <dbReference type="ChEBI" id="CHEBI:15377"/>
        <dbReference type="ChEBI" id="CHEBI:15378"/>
        <dbReference type="ChEBI" id="CHEBI:29985"/>
        <dbReference type="ChEBI" id="CHEBI:30616"/>
        <dbReference type="ChEBI" id="CHEBI:43474"/>
        <dbReference type="ChEBI" id="CHEBI:58359"/>
        <dbReference type="ChEBI" id="CHEBI:78515"/>
        <dbReference type="ChEBI" id="CHEBI:78516"/>
        <dbReference type="ChEBI" id="CHEBI:456216"/>
    </reaction>
</comment>
<evidence type="ECO:0000256" key="2">
    <source>
        <dbReference type="ARBA" id="ARBA00005474"/>
    </source>
</evidence>
<dbReference type="GO" id="GO:0005524">
    <property type="term" value="F:ATP binding"/>
    <property type="evidence" value="ECO:0007669"/>
    <property type="project" value="UniProtKB-KW"/>
</dbReference>
<dbReference type="SUPFAM" id="SSF55931">
    <property type="entry name" value="Glutamine synthetase/guanido kinase"/>
    <property type="match status" value="1"/>
</dbReference>
<keyword evidence="4 11" id="KW-0436">Ligase</keyword>
<comment type="subcellular location">
    <subcellularLocation>
        <location evidence="11">Mitochondrion</location>
    </subcellularLocation>
    <subcellularLocation>
        <location evidence="11">Plastid</location>
        <location evidence="11">Chloroplast</location>
    </subcellularLocation>
</comment>
<keyword evidence="6 11" id="KW-0067">ATP-binding</keyword>
<dbReference type="GO" id="GO:0009507">
    <property type="term" value="C:chloroplast"/>
    <property type="evidence" value="ECO:0007669"/>
    <property type="project" value="UniProtKB-SubCell"/>
</dbReference>
<dbReference type="SMART" id="SM00845">
    <property type="entry name" value="GatB_Yqey"/>
    <property type="match status" value="1"/>
</dbReference>
<dbReference type="InterPro" id="IPR014746">
    <property type="entry name" value="Gln_synth/guanido_kin_cat_dom"/>
</dbReference>
<dbReference type="InterPro" id="IPR004413">
    <property type="entry name" value="GatB"/>
</dbReference>
<evidence type="ECO:0000256" key="5">
    <source>
        <dbReference type="ARBA" id="ARBA00022741"/>
    </source>
</evidence>
<comment type="subunit">
    <text evidence="11">Subunit of the heterotrimeric GatCAB amidotransferase (AdT) complex, composed of A, B and C subunits.</text>
</comment>
<sequence>MGFVFPGRTSAMGRAEFGPSLSPILLGSQSCDYLRSTSSGGIAISEQGSAKKIVPKIASSRLEREGESGIPKASFGLRFEHRASHKGRKAKQHLVSREQFLLALVFYACLPVSAVREMVSAAAAAAAAAASPCAACKFLRRKCQPECVFAPYFPPDQPQKFVHVHRVFGASNVTKLLNELHPYQREDAVNSLAYEADMRLRDPVYGCVGVISLLQRQLRQLRVDLSAAMSELSKYQSAGTGHGLIDVNHLTMPRHYEEDPAAKLAADGSYDTGLASVMKPSTASGDDSPAISPLTRSCTQVRGSHACQMLPFLLIHLCFLCTSALSCESETSAVGTPKVQKGKAESITVEASEIETPLLWDSCLKLFVGGGLNISGDQGVMMALIYHGGIRTNHIFLNQSALFIRTGSAFFRTLQASKTRINAQAESTTSTLKEASVQTTTKTSLEQKILGYEAIIGIETHVQLSTLTKAFCNCPYLYGSQPNTTVCPVCMGHPGTLPVLNSKVIEFAVKLGLALNCRLSMTSKFDRKQYFYPDLPKGYQISQFDIPIAIKGFIDLDLPVEFGGGHRRFGITRVHMEEDAGKLIHSETGSYSQVDLNRAGVPLLEIVSEPDMRSGLEAAEYAAEIQRLVRYLGISNGNMQEGSLRCDVNISVRPVGQSKFGTKVEIKNMNSFSAMNRAIDYEISRQVLLHNQGQSDQIVQETRLWEEGAQKTFTMRKKEGLADYRYFPEPDLPEVVLTKDYVDKIQQVLPELPEAKRRRYEKLGLNMQDVLFLANDNHVAEFFDASVENGADAKLAANWIMGDIAAFLKNERLSINEIKLTPVELSELIASIKNGTISGKIGKEIVDPAAIEALVDKVLASNPKQLQQYRGGKTKLQGFFAGQVMKESKGKANPLVLNKILTDKLNGGN</sequence>
<dbReference type="GO" id="GO:0070681">
    <property type="term" value="P:glutaminyl-tRNAGln biosynthesis via transamidation"/>
    <property type="evidence" value="ECO:0007669"/>
    <property type="project" value="UniProtKB-UniRule"/>
</dbReference>
<dbReference type="GO" id="GO:0005739">
    <property type="term" value="C:mitochondrion"/>
    <property type="evidence" value="ECO:0007669"/>
    <property type="project" value="UniProtKB-SubCell"/>
</dbReference>
<dbReference type="Gene3D" id="1.10.10.410">
    <property type="match status" value="1"/>
</dbReference>
<dbReference type="PROSITE" id="PS01234">
    <property type="entry name" value="GATB"/>
    <property type="match status" value="1"/>
</dbReference>
<evidence type="ECO:0000313" key="14">
    <source>
        <dbReference type="EMBL" id="URE47170.1"/>
    </source>
</evidence>
<dbReference type="InterPro" id="IPR018027">
    <property type="entry name" value="Asn/Gln_amidotransferase"/>
</dbReference>
<dbReference type="HAMAP" id="MF_00121">
    <property type="entry name" value="GatB"/>
    <property type="match status" value="1"/>
</dbReference>
<accession>A0A9E7I6L0</accession>
<dbReference type="InterPro" id="IPR004883">
    <property type="entry name" value="LOB"/>
</dbReference>
<comment type="catalytic activity">
    <reaction evidence="10 11">
        <text>L-glutamyl-tRNA(Gln) + L-glutamine + ATP + H2O = L-glutaminyl-tRNA(Gln) + L-glutamate + ADP + phosphate + H(+)</text>
        <dbReference type="Rhea" id="RHEA:17521"/>
        <dbReference type="Rhea" id="RHEA-COMP:9681"/>
        <dbReference type="Rhea" id="RHEA-COMP:9684"/>
        <dbReference type="ChEBI" id="CHEBI:15377"/>
        <dbReference type="ChEBI" id="CHEBI:15378"/>
        <dbReference type="ChEBI" id="CHEBI:29985"/>
        <dbReference type="ChEBI" id="CHEBI:30616"/>
        <dbReference type="ChEBI" id="CHEBI:43474"/>
        <dbReference type="ChEBI" id="CHEBI:58359"/>
        <dbReference type="ChEBI" id="CHEBI:78520"/>
        <dbReference type="ChEBI" id="CHEBI:78521"/>
        <dbReference type="ChEBI" id="CHEBI:456216"/>
    </reaction>
</comment>
<evidence type="ECO:0000256" key="1">
    <source>
        <dbReference type="ARBA" id="ARBA00005306"/>
    </source>
</evidence>
<keyword evidence="15" id="KW-1185">Reference proteome</keyword>
<dbReference type="InterPro" id="IPR017959">
    <property type="entry name" value="Asn/Gln-tRNA_amidoTrfase_suB/E"/>
</dbReference>
<dbReference type="FunFam" id="1.10.10.410:FF:000001">
    <property type="entry name" value="Aspartyl/glutamyl-tRNA(Asn/Gln) amidotransferase subunit B"/>
    <property type="match status" value="1"/>
</dbReference>
<dbReference type="InterPro" id="IPR017958">
    <property type="entry name" value="Gln-tRNA_amidoTrfase_suB_CS"/>
</dbReference>
<evidence type="ECO:0000256" key="12">
    <source>
        <dbReference type="SAM" id="Coils"/>
    </source>
</evidence>
<dbReference type="PANTHER" id="PTHR11659">
    <property type="entry name" value="GLUTAMYL-TRNA GLN AMIDOTRANSFERASE SUBUNIT B MITOCHONDRIAL AND PROKARYOTIC PET112-RELATED"/>
    <property type="match status" value="1"/>
</dbReference>
<keyword evidence="11" id="KW-0150">Chloroplast</keyword>
<dbReference type="Gene3D" id="1.10.150.380">
    <property type="entry name" value="GatB domain, N-terminal subdomain"/>
    <property type="match status" value="1"/>
</dbReference>
<dbReference type="GO" id="GO:0030956">
    <property type="term" value="C:glutamyl-tRNA(Gln) amidotransferase complex"/>
    <property type="evidence" value="ECO:0007669"/>
    <property type="project" value="UniProtKB-UniRule"/>
</dbReference>
<dbReference type="NCBIfam" id="NF004014">
    <property type="entry name" value="PRK05477.1-4"/>
    <property type="match status" value="1"/>
</dbReference>
<comment type="function">
    <text evidence="8">Allows the formation of correctly charged Asn-tRNA(Asn) or Gln-tRNA(Gln) through the transamidation of misacylated Asp-tRNA(Asn) or Glu-tRNA(Gln) in organisms which lack either or both of asparaginyl-tRNA or glutaminyl-tRNA synthetases. The reaction takes place in the presence of glutamine and ATP through an activated phospho-Asp-tRNA(Asn) or phospho-Glu-tRNA(Gln).</text>
</comment>
<dbReference type="NCBIfam" id="NF004012">
    <property type="entry name" value="PRK05477.1-2"/>
    <property type="match status" value="1"/>
</dbReference>
<dbReference type="AlphaFoldDB" id="A0A9E7I6L0"/>
<keyword evidence="7 11" id="KW-0648">Protein biosynthesis</keyword>
<evidence type="ECO:0000256" key="4">
    <source>
        <dbReference type="ARBA" id="ARBA00022598"/>
    </source>
</evidence>
<dbReference type="FunFam" id="1.10.150.380:FF:000001">
    <property type="entry name" value="Aspartyl/glutamyl-tRNA(Asn/Gln) amidotransferase subunit B"/>
    <property type="match status" value="1"/>
</dbReference>
<evidence type="ECO:0000256" key="10">
    <source>
        <dbReference type="ARBA" id="ARBA00047913"/>
    </source>
</evidence>
<dbReference type="SUPFAM" id="SSF89095">
    <property type="entry name" value="GatB/YqeY motif"/>
    <property type="match status" value="1"/>
</dbReference>
<evidence type="ECO:0000259" key="13">
    <source>
        <dbReference type="PROSITE" id="PS50891"/>
    </source>
</evidence>
<evidence type="ECO:0000256" key="7">
    <source>
        <dbReference type="ARBA" id="ARBA00022917"/>
    </source>
</evidence>
<protein>
    <recommendedName>
        <fullName evidence="11">Glutamyl-tRNA(Gln) amidotransferase subunit B, chloroplastic/mitochondrial</fullName>
        <shortName evidence="11">Glu-AdT subunit B</shortName>
        <ecNumber evidence="11">6.3.5.-</ecNumber>
    </recommendedName>
</protein>
<dbReference type="InterPro" id="IPR006075">
    <property type="entry name" value="Asn/Gln-tRNA_Trfase_suB/E_cat"/>
</dbReference>
<dbReference type="InterPro" id="IPR003789">
    <property type="entry name" value="Asn/Gln_tRNA_amidoTrase-B-like"/>
</dbReference>
<evidence type="ECO:0000313" key="15">
    <source>
        <dbReference type="Proteomes" id="UP001055439"/>
    </source>
</evidence>
<dbReference type="PANTHER" id="PTHR11659:SF0">
    <property type="entry name" value="GLUTAMYL-TRNA(GLN) AMIDOTRANSFERASE SUBUNIT B, MITOCHONDRIAL"/>
    <property type="match status" value="1"/>
</dbReference>
<dbReference type="NCBIfam" id="TIGR00133">
    <property type="entry name" value="gatB"/>
    <property type="match status" value="1"/>
</dbReference>
<keyword evidence="12" id="KW-0175">Coiled coil</keyword>
<keyword evidence="11" id="KW-0934">Plastid</keyword>
<dbReference type="EC" id="6.3.5.-" evidence="11"/>
<dbReference type="Proteomes" id="UP001055439">
    <property type="component" value="Chromosome 9"/>
</dbReference>
<dbReference type="GO" id="GO:0032543">
    <property type="term" value="P:mitochondrial translation"/>
    <property type="evidence" value="ECO:0007669"/>
    <property type="project" value="UniProtKB-UniRule"/>
</dbReference>
<evidence type="ECO:0000256" key="8">
    <source>
        <dbReference type="ARBA" id="ARBA00024799"/>
    </source>
</evidence>
<dbReference type="Pfam" id="PF03195">
    <property type="entry name" value="LOB"/>
    <property type="match status" value="1"/>
</dbReference>
<comment type="subunit">
    <text evidence="3">Heterotrimer of A, B and C subunits.</text>
</comment>
<evidence type="ECO:0000256" key="11">
    <source>
        <dbReference type="HAMAP-Rule" id="MF_03147"/>
    </source>
</evidence>
<dbReference type="InterPro" id="IPR042114">
    <property type="entry name" value="GatB_C_1"/>
</dbReference>
<organism evidence="14 15">
    <name type="scientific">Musa troglodytarum</name>
    <name type="common">fe'i banana</name>
    <dbReference type="NCBI Taxonomy" id="320322"/>
    <lineage>
        <taxon>Eukaryota</taxon>
        <taxon>Viridiplantae</taxon>
        <taxon>Streptophyta</taxon>
        <taxon>Embryophyta</taxon>
        <taxon>Tracheophyta</taxon>
        <taxon>Spermatophyta</taxon>
        <taxon>Magnoliopsida</taxon>
        <taxon>Liliopsida</taxon>
        <taxon>Zingiberales</taxon>
        <taxon>Musaceae</taxon>
        <taxon>Musa</taxon>
    </lineage>
</organism>
<evidence type="ECO:0000256" key="9">
    <source>
        <dbReference type="ARBA" id="ARBA00047380"/>
    </source>
</evidence>
<comment type="similarity">
    <text evidence="1 11">Belongs to the GatB/GatE family. GatB subfamily.</text>
</comment>
<feature type="domain" description="LOB" evidence="13">
    <location>
        <begin position="131"/>
        <end position="232"/>
    </location>
</feature>
<comment type="similarity">
    <text evidence="2">Belongs to the LOB domain-containing protein family.</text>
</comment>
<dbReference type="EMBL" id="CP097511">
    <property type="protein sequence ID" value="URE47170.1"/>
    <property type="molecule type" value="Genomic_DNA"/>
</dbReference>
<proteinExistence type="inferred from homology"/>
<keyword evidence="11" id="KW-0496">Mitochondrion</keyword>
<dbReference type="EMBL" id="CP097511">
    <property type="protein sequence ID" value="URE47166.1"/>
    <property type="molecule type" value="Genomic_DNA"/>
</dbReference>
<gene>
    <name evidence="11" type="primary">GATB</name>
    <name evidence="14" type="ORF">MUK42_13558</name>
</gene>
<comment type="function">
    <text evidence="11">Allows the formation of correctly charged Gln-tRNA(Gln) through the transamidation of misacylated Glu-tRNA(Gln) in chloroplasts and mitochondria. The reaction takes place in the presence of glutamine and ATP through an activated gamma-phospho-Glu-tRNA(Gln).</text>
</comment>
<feature type="coiled-coil region" evidence="12">
    <location>
        <begin position="211"/>
        <end position="238"/>
    </location>
</feature>
<dbReference type="GO" id="GO:0050567">
    <property type="term" value="F:glutaminyl-tRNA synthase (glutamine-hydrolyzing) activity"/>
    <property type="evidence" value="ECO:0007669"/>
    <property type="project" value="UniProtKB-UniRule"/>
</dbReference>
<keyword evidence="5 11" id="KW-0547">Nucleotide-binding</keyword>
<evidence type="ECO:0000256" key="6">
    <source>
        <dbReference type="ARBA" id="ARBA00022840"/>
    </source>
</evidence>
<dbReference type="PROSITE" id="PS50891">
    <property type="entry name" value="LOB"/>
    <property type="match status" value="1"/>
</dbReference>
<evidence type="ECO:0000256" key="3">
    <source>
        <dbReference type="ARBA" id="ARBA00011123"/>
    </source>
</evidence>
<reference evidence="14" key="1">
    <citation type="submission" date="2022-05" db="EMBL/GenBank/DDBJ databases">
        <title>The Musa troglodytarum L. genome provides insights into the mechanism of non-climacteric behaviour and enrichment of carotenoids.</title>
        <authorList>
            <person name="Wang J."/>
        </authorList>
    </citation>
    <scope>NUCLEOTIDE SEQUENCE</scope>
    <source>
        <tissue evidence="14">Leaf</tissue>
    </source>
</reference>
<dbReference type="Pfam" id="PF02637">
    <property type="entry name" value="GatB_Yqey"/>
    <property type="match status" value="1"/>
</dbReference>
<dbReference type="InterPro" id="IPR023168">
    <property type="entry name" value="GatB_Yqey_C_2"/>
</dbReference>
<dbReference type="OrthoDB" id="1722066at2759"/>